<dbReference type="Proteomes" id="UP000266841">
    <property type="component" value="Unassembled WGS sequence"/>
</dbReference>
<gene>
    <name evidence="2" type="ORF">THAOC_27373</name>
</gene>
<name>K0RLU5_THAOC</name>
<protein>
    <submittedName>
        <fullName evidence="2">Uncharacterized protein</fullName>
    </submittedName>
</protein>
<feature type="region of interest" description="Disordered" evidence="1">
    <location>
        <begin position="1"/>
        <end position="20"/>
    </location>
</feature>
<proteinExistence type="predicted"/>
<dbReference type="EMBL" id="AGNL01038178">
    <property type="protein sequence ID" value="EJK53239.1"/>
    <property type="molecule type" value="Genomic_DNA"/>
</dbReference>
<feature type="non-terminal residue" evidence="2">
    <location>
        <position position="85"/>
    </location>
</feature>
<dbReference type="AlphaFoldDB" id="K0RLU5"/>
<evidence type="ECO:0000313" key="3">
    <source>
        <dbReference type="Proteomes" id="UP000266841"/>
    </source>
</evidence>
<evidence type="ECO:0000256" key="1">
    <source>
        <dbReference type="SAM" id="MobiDB-lite"/>
    </source>
</evidence>
<comment type="caution">
    <text evidence="2">The sequence shown here is derived from an EMBL/GenBank/DDBJ whole genome shotgun (WGS) entry which is preliminary data.</text>
</comment>
<dbReference type="InterPro" id="IPR011990">
    <property type="entry name" value="TPR-like_helical_dom_sf"/>
</dbReference>
<reference evidence="2 3" key="1">
    <citation type="journal article" date="2012" name="Genome Biol.">
        <title>Genome and low-iron response of an oceanic diatom adapted to chronic iron limitation.</title>
        <authorList>
            <person name="Lommer M."/>
            <person name="Specht M."/>
            <person name="Roy A.S."/>
            <person name="Kraemer L."/>
            <person name="Andreson R."/>
            <person name="Gutowska M.A."/>
            <person name="Wolf J."/>
            <person name="Bergner S.V."/>
            <person name="Schilhabel M.B."/>
            <person name="Klostermeier U.C."/>
            <person name="Beiko R.G."/>
            <person name="Rosenstiel P."/>
            <person name="Hippler M."/>
            <person name="Laroche J."/>
        </authorList>
    </citation>
    <scope>NUCLEOTIDE SEQUENCE [LARGE SCALE GENOMIC DNA]</scope>
    <source>
        <strain evidence="2 3">CCMP1005</strain>
    </source>
</reference>
<evidence type="ECO:0000313" key="2">
    <source>
        <dbReference type="EMBL" id="EJK53239.1"/>
    </source>
</evidence>
<dbReference type="Gene3D" id="1.25.40.10">
    <property type="entry name" value="Tetratricopeptide repeat domain"/>
    <property type="match status" value="1"/>
</dbReference>
<organism evidence="2 3">
    <name type="scientific">Thalassiosira oceanica</name>
    <name type="common">Marine diatom</name>
    <dbReference type="NCBI Taxonomy" id="159749"/>
    <lineage>
        <taxon>Eukaryota</taxon>
        <taxon>Sar</taxon>
        <taxon>Stramenopiles</taxon>
        <taxon>Ochrophyta</taxon>
        <taxon>Bacillariophyta</taxon>
        <taxon>Coscinodiscophyceae</taxon>
        <taxon>Thalassiosirophycidae</taxon>
        <taxon>Thalassiosirales</taxon>
        <taxon>Thalassiosiraceae</taxon>
        <taxon>Thalassiosira</taxon>
    </lineage>
</organism>
<sequence length="85" mass="9401">MAAMKGDAKSRHNLGGVESGEGNHELAVQHFLISSSFGFKESVDAVKMMFKNGQASKDQFAKALKVYQKAIQEMKSPQREEANRL</sequence>
<accession>K0RLU5</accession>
<keyword evidence="3" id="KW-1185">Reference proteome</keyword>
<dbReference type="SUPFAM" id="SSF81901">
    <property type="entry name" value="HCP-like"/>
    <property type="match status" value="1"/>
</dbReference>
<feature type="compositionally biased region" description="Basic and acidic residues" evidence="1">
    <location>
        <begin position="1"/>
        <end position="10"/>
    </location>
</feature>